<dbReference type="InterPro" id="IPR036291">
    <property type="entry name" value="NAD(P)-bd_dom_sf"/>
</dbReference>
<protein>
    <submittedName>
        <fullName evidence="8">Trk system potassium uptake protein TrkA</fullName>
    </submittedName>
</protein>
<dbReference type="PRINTS" id="PR00335">
    <property type="entry name" value="KUPTAKETRKA"/>
</dbReference>
<keyword evidence="5" id="KW-0406">Ion transport</keyword>
<dbReference type="Gene3D" id="3.40.50.720">
    <property type="entry name" value="NAD(P)-binding Rossmann-like Domain"/>
    <property type="match status" value="2"/>
</dbReference>
<keyword evidence="2" id="KW-0633">Potassium transport</keyword>
<feature type="domain" description="RCK C-terminal" evidence="7">
    <location>
        <begin position="143"/>
        <end position="228"/>
    </location>
</feature>
<accession>A0A1W1CSL5</accession>
<dbReference type="NCBIfam" id="NF007039">
    <property type="entry name" value="PRK09496.3-2"/>
    <property type="match status" value="1"/>
</dbReference>
<sequence length="457" mass="51120">MNILILGAGQVGTALASYLSKDKENDITIVDIDEAKLQNIEQRLDVKTVNGHATYPEILEKAGIQRMDMVIAVTFSDENNMIACQIAHTLYKVNKKIARIRAIEYLKRAELFSSSAIPIDFIISPEILITKYIHKIVDNPGALQVLSFENDLVQLVTVRAYENTNVVGHPIKDIQKYLPHTQMRIMSLFRDGKAIPAYGDTVIEDGDDVYFITKKEDTKEAISAFRRIDKPYKNIMIAGGGQIGYNLAKELERNHRVTIIDLNKDRVRNISAKLSNTTLVLNGNATDERLLLAEGVENFDLFLSLTESDETNVVASILAKKLGVRRTISLLKRNIYVDLSRKSGDIDMVISPDQITAGRILAQIRKGDTMALYSLRQGGSEAIEIIVHGDENNSLVVGKAIKDIDFPDGVAMGCIIRDKKVIMASSYQKIHSNDHLIMILTDIDKIHEVENLFKIQE</sequence>
<dbReference type="InterPro" id="IPR006036">
    <property type="entry name" value="K_uptake_TrkA"/>
</dbReference>
<evidence type="ECO:0000259" key="7">
    <source>
        <dbReference type="PROSITE" id="PS51202"/>
    </source>
</evidence>
<dbReference type="InterPro" id="IPR003148">
    <property type="entry name" value="RCK_N"/>
</dbReference>
<dbReference type="Gene3D" id="3.30.70.1450">
    <property type="entry name" value="Regulator of K+ conductance, C-terminal domain"/>
    <property type="match status" value="2"/>
</dbReference>
<dbReference type="SUPFAM" id="SSF116726">
    <property type="entry name" value="TrkA C-terminal domain-like"/>
    <property type="match status" value="2"/>
</dbReference>
<dbReference type="PANTHER" id="PTHR43833:SF5">
    <property type="entry name" value="TRK SYSTEM POTASSIUM UPTAKE PROTEIN TRKA"/>
    <property type="match status" value="1"/>
</dbReference>
<evidence type="ECO:0000256" key="4">
    <source>
        <dbReference type="ARBA" id="ARBA00023027"/>
    </source>
</evidence>
<gene>
    <name evidence="8" type="ORF">MNB_SUP05-5-781</name>
</gene>
<dbReference type="InterPro" id="IPR050721">
    <property type="entry name" value="Trk_Ktr_HKT_K-transport"/>
</dbReference>
<keyword evidence="1" id="KW-0813">Transport</keyword>
<dbReference type="AlphaFoldDB" id="A0A1W1CSL5"/>
<dbReference type="Pfam" id="PF02080">
    <property type="entry name" value="TrkA_C"/>
    <property type="match status" value="1"/>
</dbReference>
<evidence type="ECO:0000313" key="8">
    <source>
        <dbReference type="EMBL" id="SFV68858.1"/>
    </source>
</evidence>
<dbReference type="NCBIfam" id="NF007032">
    <property type="entry name" value="PRK09496.1-4"/>
    <property type="match status" value="1"/>
</dbReference>
<dbReference type="Pfam" id="PF02254">
    <property type="entry name" value="TrkA_N"/>
    <property type="match status" value="2"/>
</dbReference>
<evidence type="ECO:0000256" key="3">
    <source>
        <dbReference type="ARBA" id="ARBA00022958"/>
    </source>
</evidence>
<keyword evidence="3" id="KW-0630">Potassium</keyword>
<proteinExistence type="predicted"/>
<feature type="domain" description="RCK N-terminal" evidence="6">
    <location>
        <begin position="232"/>
        <end position="350"/>
    </location>
</feature>
<dbReference type="InterPro" id="IPR006037">
    <property type="entry name" value="RCK_C"/>
</dbReference>
<dbReference type="PANTHER" id="PTHR43833">
    <property type="entry name" value="POTASSIUM CHANNEL PROTEIN 2-RELATED-RELATED"/>
    <property type="match status" value="1"/>
</dbReference>
<dbReference type="GO" id="GO:0005886">
    <property type="term" value="C:plasma membrane"/>
    <property type="evidence" value="ECO:0007669"/>
    <property type="project" value="InterPro"/>
</dbReference>
<dbReference type="InterPro" id="IPR036721">
    <property type="entry name" value="RCK_C_sf"/>
</dbReference>
<dbReference type="NCBIfam" id="NF007030">
    <property type="entry name" value="PRK09496.1-1"/>
    <property type="match status" value="1"/>
</dbReference>
<organism evidence="8">
    <name type="scientific">hydrothermal vent metagenome</name>
    <dbReference type="NCBI Taxonomy" id="652676"/>
    <lineage>
        <taxon>unclassified sequences</taxon>
        <taxon>metagenomes</taxon>
        <taxon>ecological metagenomes</taxon>
    </lineage>
</organism>
<dbReference type="NCBIfam" id="NF007031">
    <property type="entry name" value="PRK09496.1-2"/>
    <property type="match status" value="1"/>
</dbReference>
<evidence type="ECO:0000256" key="1">
    <source>
        <dbReference type="ARBA" id="ARBA00022448"/>
    </source>
</evidence>
<evidence type="ECO:0000256" key="2">
    <source>
        <dbReference type="ARBA" id="ARBA00022538"/>
    </source>
</evidence>
<feature type="domain" description="RCK N-terminal" evidence="6">
    <location>
        <begin position="1"/>
        <end position="123"/>
    </location>
</feature>
<dbReference type="GO" id="GO:0015079">
    <property type="term" value="F:potassium ion transmembrane transporter activity"/>
    <property type="evidence" value="ECO:0007669"/>
    <property type="project" value="InterPro"/>
</dbReference>
<reference evidence="8" key="1">
    <citation type="submission" date="2016-10" db="EMBL/GenBank/DDBJ databases">
        <authorList>
            <person name="de Groot N.N."/>
        </authorList>
    </citation>
    <scope>NUCLEOTIDE SEQUENCE</scope>
</reference>
<evidence type="ECO:0000259" key="6">
    <source>
        <dbReference type="PROSITE" id="PS51201"/>
    </source>
</evidence>
<keyword evidence="4" id="KW-0520">NAD</keyword>
<dbReference type="EMBL" id="FPHJ01000063">
    <property type="protein sequence ID" value="SFV68858.1"/>
    <property type="molecule type" value="Genomic_DNA"/>
</dbReference>
<feature type="domain" description="RCK C-terminal" evidence="7">
    <location>
        <begin position="370"/>
        <end position="455"/>
    </location>
</feature>
<dbReference type="PROSITE" id="PS51202">
    <property type="entry name" value="RCK_C"/>
    <property type="match status" value="2"/>
</dbReference>
<dbReference type="SUPFAM" id="SSF51735">
    <property type="entry name" value="NAD(P)-binding Rossmann-fold domains"/>
    <property type="match status" value="2"/>
</dbReference>
<name>A0A1W1CSL5_9ZZZZ</name>
<evidence type="ECO:0000256" key="5">
    <source>
        <dbReference type="ARBA" id="ARBA00023065"/>
    </source>
</evidence>
<dbReference type="PROSITE" id="PS51201">
    <property type="entry name" value="RCK_N"/>
    <property type="match status" value="2"/>
</dbReference>